<dbReference type="InterPro" id="IPR009068">
    <property type="entry name" value="uS15_NS1_RNA-bd_sf"/>
</dbReference>
<dbReference type="Proteomes" id="UP000001700">
    <property type="component" value="Chromosome"/>
</dbReference>
<gene>
    <name evidence="3 5" type="primary">rpsO</name>
    <name evidence="5" type="ordered locus">RIEPE_0266</name>
</gene>
<dbReference type="GO" id="GO:0006412">
    <property type="term" value="P:translation"/>
    <property type="evidence" value="ECO:0007669"/>
    <property type="project" value="UniProtKB-UniRule"/>
</dbReference>
<evidence type="ECO:0000256" key="4">
    <source>
        <dbReference type="RuleBase" id="RU003919"/>
    </source>
</evidence>
<dbReference type="GO" id="GO:0003735">
    <property type="term" value="F:structural constituent of ribosome"/>
    <property type="evidence" value="ECO:0007669"/>
    <property type="project" value="InterPro"/>
</dbReference>
<dbReference type="AlphaFoldDB" id="D4G863"/>
<dbReference type="Pfam" id="PF00312">
    <property type="entry name" value="Ribosomal_S15"/>
    <property type="match status" value="1"/>
</dbReference>
<dbReference type="STRING" id="515618.RIEPE_0266"/>
<evidence type="ECO:0000313" key="6">
    <source>
        <dbReference type="Proteomes" id="UP000001700"/>
    </source>
</evidence>
<comment type="function">
    <text evidence="3">One of the primary rRNA binding proteins, it binds directly to 16S rRNA where it helps nucleate assembly of the platform of the 30S subunit by binding and bridging several RNA helices of the 16S rRNA.</text>
</comment>
<keyword evidence="3" id="KW-0699">rRNA-binding</keyword>
<evidence type="ECO:0000256" key="1">
    <source>
        <dbReference type="ARBA" id="ARBA00022980"/>
    </source>
</evidence>
<evidence type="ECO:0000256" key="3">
    <source>
        <dbReference type="HAMAP-Rule" id="MF_01343"/>
    </source>
</evidence>
<dbReference type="PANTHER" id="PTHR23321:SF26">
    <property type="entry name" value="SMALL RIBOSOMAL SUBUNIT PROTEIN US15M"/>
    <property type="match status" value="1"/>
</dbReference>
<dbReference type="PANTHER" id="PTHR23321">
    <property type="entry name" value="RIBOSOMAL PROTEIN S15, BACTERIAL AND ORGANELLAR"/>
    <property type="match status" value="1"/>
</dbReference>
<dbReference type="CDD" id="cd00353">
    <property type="entry name" value="Ribosomal_S15p_S13e"/>
    <property type="match status" value="1"/>
</dbReference>
<dbReference type="InterPro" id="IPR005290">
    <property type="entry name" value="Ribosomal_uS15_bac-type"/>
</dbReference>
<accession>D4G863</accession>
<comment type="function">
    <text evidence="3">Forms an intersubunit bridge (bridge B4) with the 23S rRNA of the 50S subunit in the ribosome.</text>
</comment>
<dbReference type="Gene3D" id="1.10.287.10">
    <property type="entry name" value="S15/NS1, RNA-binding"/>
    <property type="match status" value="1"/>
</dbReference>
<dbReference type="OrthoDB" id="9799262at2"/>
<organism evidence="5 6">
    <name type="scientific">Riesia pediculicola (strain USDA)</name>
    <dbReference type="NCBI Taxonomy" id="515618"/>
    <lineage>
        <taxon>Bacteria</taxon>
        <taxon>Pseudomonadati</taxon>
        <taxon>Pseudomonadota</taxon>
        <taxon>Gammaproteobacteria</taxon>
        <taxon>Enterobacterales</taxon>
        <taxon>Enterobacteriaceae</taxon>
        <taxon>Candidatus Riesia</taxon>
    </lineage>
</organism>
<dbReference type="HOGENOM" id="CLU_148518_1_0_6"/>
<dbReference type="InterPro" id="IPR000589">
    <property type="entry name" value="Ribosomal_uS15"/>
</dbReference>
<evidence type="ECO:0000313" key="5">
    <source>
        <dbReference type="EMBL" id="ADD79564.1"/>
    </source>
</evidence>
<keyword evidence="6" id="KW-1185">Reference proteome</keyword>
<comment type="subunit">
    <text evidence="3">Part of the 30S ribosomal subunit. Forms a bridge to the 50S subunit in the 70S ribosome, contacting the 23S rRNA.</text>
</comment>
<dbReference type="RefSeq" id="WP_013087552.1">
    <property type="nucleotide sequence ID" value="NC_014109.1"/>
</dbReference>
<name>D4G863_RIEPU</name>
<proteinExistence type="inferred from homology"/>
<keyword evidence="1 3" id="KW-0689">Ribosomal protein</keyword>
<dbReference type="NCBIfam" id="TIGR00952">
    <property type="entry name" value="S15_bact"/>
    <property type="match status" value="1"/>
</dbReference>
<keyword evidence="2 3" id="KW-0687">Ribonucleoprotein</keyword>
<dbReference type="eggNOG" id="COG0184">
    <property type="taxonomic scope" value="Bacteria"/>
</dbReference>
<sequence>MKEFNAGSIESQIEILTKKINRLKNHFIFHKKDHHSKRGFLKFVSNRKKKLDYLKKKDFYQYISIVKNLKIGKYKNN</sequence>
<dbReference type="SUPFAM" id="SSF47060">
    <property type="entry name" value="S15/NS1 RNA-binding domain"/>
    <property type="match status" value="1"/>
</dbReference>
<dbReference type="SMART" id="SM01387">
    <property type="entry name" value="Ribosomal_S15"/>
    <property type="match status" value="1"/>
</dbReference>
<dbReference type="EMBL" id="CP001085">
    <property type="protein sequence ID" value="ADD79564.1"/>
    <property type="molecule type" value="Genomic_DNA"/>
</dbReference>
<protein>
    <recommendedName>
        <fullName evidence="3">Small ribosomal subunit protein uS15</fullName>
    </recommendedName>
</protein>
<dbReference type="Gene3D" id="6.10.250.3130">
    <property type="match status" value="1"/>
</dbReference>
<comment type="similarity">
    <text evidence="3 4">Belongs to the universal ribosomal protein uS15 family.</text>
</comment>
<dbReference type="HAMAP" id="MF_01343_B">
    <property type="entry name" value="Ribosomal_uS15_B"/>
    <property type="match status" value="1"/>
</dbReference>
<evidence type="ECO:0000256" key="2">
    <source>
        <dbReference type="ARBA" id="ARBA00023274"/>
    </source>
</evidence>
<dbReference type="GO" id="GO:0022627">
    <property type="term" value="C:cytosolic small ribosomal subunit"/>
    <property type="evidence" value="ECO:0007669"/>
    <property type="project" value="TreeGrafter"/>
</dbReference>
<keyword evidence="3" id="KW-0694">RNA-binding</keyword>
<reference evidence="5" key="1">
    <citation type="submission" date="2008-05" db="EMBL/GenBank/DDBJ databases">
        <title>Genome sequence of Riesia pediculicola USDA.</title>
        <authorList>
            <person name="Kirkness E.F."/>
        </authorList>
    </citation>
    <scope>NUCLEOTIDE SEQUENCE [LARGE SCALE GENOMIC DNA]</scope>
    <source>
        <strain evidence="5">USDA</strain>
    </source>
</reference>
<dbReference type="GO" id="GO:0019843">
    <property type="term" value="F:rRNA binding"/>
    <property type="evidence" value="ECO:0007669"/>
    <property type="project" value="UniProtKB-UniRule"/>
</dbReference>
<dbReference type="KEGG" id="rip:RIEPE_0266"/>